<name>A0A810Q4D7_9FIRM</name>
<evidence type="ECO:0000256" key="1">
    <source>
        <dbReference type="ARBA" id="ARBA00022884"/>
    </source>
</evidence>
<evidence type="ECO:0000313" key="4">
    <source>
        <dbReference type="EMBL" id="BCK82844.1"/>
    </source>
</evidence>
<dbReference type="KEGG" id="pfaa:MM59RIKEN_01630"/>
<evidence type="ECO:0000313" key="5">
    <source>
        <dbReference type="Proteomes" id="UP000679848"/>
    </source>
</evidence>
<organism evidence="4 5">
    <name type="scientific">Pusillibacter faecalis</name>
    <dbReference type="NCBI Taxonomy" id="2714358"/>
    <lineage>
        <taxon>Bacteria</taxon>
        <taxon>Bacillati</taxon>
        <taxon>Bacillota</taxon>
        <taxon>Clostridia</taxon>
        <taxon>Eubacteriales</taxon>
        <taxon>Oscillospiraceae</taxon>
        <taxon>Pusillibacter</taxon>
    </lineage>
</organism>
<evidence type="ECO:0000259" key="3">
    <source>
        <dbReference type="PROSITE" id="PS51295"/>
    </source>
</evidence>
<dbReference type="InterPro" id="IPR035920">
    <property type="entry name" value="YhbY-like_sf"/>
</dbReference>
<dbReference type="Gene3D" id="3.30.110.60">
    <property type="entry name" value="YhbY-like"/>
    <property type="match status" value="1"/>
</dbReference>
<dbReference type="EMBL" id="AP023420">
    <property type="protein sequence ID" value="BCK82844.1"/>
    <property type="molecule type" value="Genomic_DNA"/>
</dbReference>
<evidence type="ECO:0000256" key="2">
    <source>
        <dbReference type="PROSITE-ProRule" id="PRU00626"/>
    </source>
</evidence>
<feature type="domain" description="CRM" evidence="3">
    <location>
        <begin position="1"/>
        <end position="98"/>
    </location>
</feature>
<keyword evidence="1 2" id="KW-0694">RNA-binding</keyword>
<proteinExistence type="predicted"/>
<dbReference type="SMART" id="SM01103">
    <property type="entry name" value="CRS1_YhbY"/>
    <property type="match status" value="1"/>
</dbReference>
<dbReference type="GO" id="GO:0003723">
    <property type="term" value="F:RNA binding"/>
    <property type="evidence" value="ECO:0007669"/>
    <property type="project" value="UniProtKB-UniRule"/>
</dbReference>
<dbReference type="PANTHER" id="PTHR40065:SF3">
    <property type="entry name" value="RNA-BINDING PROTEIN YHBY"/>
    <property type="match status" value="1"/>
</dbReference>
<dbReference type="Proteomes" id="UP000679848">
    <property type="component" value="Chromosome"/>
</dbReference>
<sequence length="109" mass="12168">MELTSKQRAQLRGLANSLDTILQVGKDGIGDNLIKQADDALEARELIKGRVLENNIEYDARTAAEALAKATRSEVVQVIGTKFVLYRESHSKPREKRIQLVKAARKKPL</sequence>
<reference evidence="4" key="1">
    <citation type="submission" date="2020-09" db="EMBL/GenBank/DDBJ databases">
        <title>New species isolated from human feces.</title>
        <authorList>
            <person name="Kitahara M."/>
            <person name="Shigeno Y."/>
            <person name="Shime M."/>
            <person name="Matsumoto Y."/>
            <person name="Nakamura S."/>
            <person name="Motooka D."/>
            <person name="Fukuoka S."/>
            <person name="Nishikawa H."/>
            <person name="Benno Y."/>
        </authorList>
    </citation>
    <scope>NUCLEOTIDE SEQUENCE</scope>
    <source>
        <strain evidence="4">MM59</strain>
    </source>
</reference>
<dbReference type="PANTHER" id="PTHR40065">
    <property type="entry name" value="RNA-BINDING PROTEIN YHBY"/>
    <property type="match status" value="1"/>
</dbReference>
<dbReference type="SUPFAM" id="SSF75471">
    <property type="entry name" value="YhbY-like"/>
    <property type="match status" value="1"/>
</dbReference>
<accession>A0A810Q4D7</accession>
<dbReference type="Pfam" id="PF01985">
    <property type="entry name" value="CRS1_YhbY"/>
    <property type="match status" value="1"/>
</dbReference>
<dbReference type="RefSeq" id="WP_187032549.1">
    <property type="nucleotide sequence ID" value="NZ_AP023420.1"/>
</dbReference>
<dbReference type="AlphaFoldDB" id="A0A810Q4D7"/>
<keyword evidence="5" id="KW-1185">Reference proteome</keyword>
<dbReference type="InterPro" id="IPR017924">
    <property type="entry name" value="RNA-binding_YhbY"/>
</dbReference>
<dbReference type="InterPro" id="IPR001890">
    <property type="entry name" value="RNA-binding_CRM"/>
</dbReference>
<gene>
    <name evidence="4" type="primary">yhbY</name>
    <name evidence="4" type="ORF">MM59RIKEN_01630</name>
</gene>
<dbReference type="PROSITE" id="PS51295">
    <property type="entry name" value="CRM"/>
    <property type="match status" value="1"/>
</dbReference>
<dbReference type="NCBIfam" id="TIGR00253">
    <property type="entry name" value="RNA_bind_YhbY"/>
    <property type="match status" value="1"/>
</dbReference>
<dbReference type="InterPro" id="IPR051925">
    <property type="entry name" value="RNA-binding_domain"/>
</dbReference>
<protein>
    <submittedName>
        <fullName evidence="4">Ribosome assembly RNA-binding protein YhbY</fullName>
    </submittedName>
</protein>